<organism evidence="2 3">
    <name type="scientific">Stenotrophomonas maltophilia</name>
    <name type="common">Pseudomonas maltophilia</name>
    <name type="synonym">Xanthomonas maltophilia</name>
    <dbReference type="NCBI Taxonomy" id="40324"/>
    <lineage>
        <taxon>Bacteria</taxon>
        <taxon>Pseudomonadati</taxon>
        <taxon>Pseudomonadota</taxon>
        <taxon>Gammaproteobacteria</taxon>
        <taxon>Lysobacterales</taxon>
        <taxon>Lysobacteraceae</taxon>
        <taxon>Stenotrophomonas</taxon>
        <taxon>Stenotrophomonas maltophilia group</taxon>
    </lineage>
</organism>
<dbReference type="InterPro" id="IPR021096">
    <property type="entry name" value="Vibrio_phage_VSK_Orf152"/>
</dbReference>
<dbReference type="InterPro" id="IPR001387">
    <property type="entry name" value="Cro/C1-type_HTH"/>
</dbReference>
<feature type="domain" description="HTH cro/C1-type" evidence="1">
    <location>
        <begin position="20"/>
        <end position="62"/>
    </location>
</feature>
<dbReference type="Proteomes" id="UP000634179">
    <property type="component" value="Unassembled WGS sequence"/>
</dbReference>
<comment type="caution">
    <text evidence="2">The sequence shown here is derived from an EMBL/GenBank/DDBJ whole genome shotgun (WGS) entry which is preliminary data.</text>
</comment>
<dbReference type="Pfam" id="PF01381">
    <property type="entry name" value="HTH_3"/>
    <property type="match status" value="1"/>
</dbReference>
<dbReference type="GO" id="GO:0003677">
    <property type="term" value="F:DNA binding"/>
    <property type="evidence" value="ECO:0007669"/>
    <property type="project" value="InterPro"/>
</dbReference>
<protein>
    <submittedName>
        <fullName evidence="2">DUF3693 domain-containing protein</fullName>
    </submittedName>
</protein>
<name>A0AA41CD57_STEMA</name>
<sequence>MDVNSLLDQAKEACGVSYDKDLAPRLGVRPSAISNYRKGVSHPDAVVCATLAGLTGVPLARVLGVIGEARAISREEKAVWRKLAATAMALCLAVGFALPRDVQAMPQAGNALHDIHYAKCHIRLGGLCRLCMAMAGPLARLLPAPSVPGKG</sequence>
<dbReference type="Pfam" id="PF12472">
    <property type="entry name" value="DUF3693"/>
    <property type="match status" value="1"/>
</dbReference>
<gene>
    <name evidence="2" type="ORF">I5V89_05485</name>
</gene>
<dbReference type="PROSITE" id="PS50943">
    <property type="entry name" value="HTH_CROC1"/>
    <property type="match status" value="1"/>
</dbReference>
<dbReference type="Gene3D" id="1.10.260.40">
    <property type="entry name" value="lambda repressor-like DNA-binding domains"/>
    <property type="match status" value="1"/>
</dbReference>
<dbReference type="EMBL" id="JADUOV010000003">
    <property type="protein sequence ID" value="MBH1789324.1"/>
    <property type="molecule type" value="Genomic_DNA"/>
</dbReference>
<dbReference type="InterPro" id="IPR010982">
    <property type="entry name" value="Lambda_DNA-bd_dom_sf"/>
</dbReference>
<dbReference type="CDD" id="cd00093">
    <property type="entry name" value="HTH_XRE"/>
    <property type="match status" value="1"/>
</dbReference>
<proteinExistence type="predicted"/>
<evidence type="ECO:0000313" key="3">
    <source>
        <dbReference type="Proteomes" id="UP000634179"/>
    </source>
</evidence>
<dbReference type="AlphaFoldDB" id="A0AA41CD57"/>
<accession>A0AA41CD57</accession>
<evidence type="ECO:0000259" key="1">
    <source>
        <dbReference type="PROSITE" id="PS50943"/>
    </source>
</evidence>
<evidence type="ECO:0000313" key="2">
    <source>
        <dbReference type="EMBL" id="MBH1789324.1"/>
    </source>
</evidence>
<reference evidence="2" key="1">
    <citation type="submission" date="2020-11" db="EMBL/GenBank/DDBJ databases">
        <title>Enhanced detection system for hospital associated transmission using whole genome sequencing surveillance.</title>
        <authorList>
            <person name="Harrison L.H."/>
            <person name="Van Tyne D."/>
            <person name="Marsh J.W."/>
            <person name="Griffith M.P."/>
            <person name="Snyder D.J."/>
            <person name="Cooper V.S."/>
            <person name="Mustapha M."/>
        </authorList>
    </citation>
    <scope>NUCLEOTIDE SEQUENCE</scope>
    <source>
        <strain evidence="2">STEN00053</strain>
    </source>
</reference>
<dbReference type="SUPFAM" id="SSF47413">
    <property type="entry name" value="lambda repressor-like DNA-binding domains"/>
    <property type="match status" value="1"/>
</dbReference>